<evidence type="ECO:0000259" key="1">
    <source>
        <dbReference type="PROSITE" id="PS50835"/>
    </source>
</evidence>
<dbReference type="PANTHER" id="PTHR37398:SF3">
    <property type="entry name" value="GLYCOSIDE HYDROLASE FAMILY 5 DOMAIN-CONTAINING PROTEIN"/>
    <property type="match status" value="1"/>
</dbReference>
<accession>A0AAF0CRL8</accession>
<dbReference type="EMBL" id="CP119075">
    <property type="protein sequence ID" value="WED66800.1"/>
    <property type="molecule type" value="Genomic_DNA"/>
</dbReference>
<feature type="domain" description="Ig-like" evidence="1">
    <location>
        <begin position="385"/>
        <end position="466"/>
    </location>
</feature>
<protein>
    <submittedName>
        <fullName evidence="2">Cellulase family glycosylhydrolase</fullName>
    </submittedName>
</protein>
<dbReference type="PROSITE" id="PS50835">
    <property type="entry name" value="IG_LIKE"/>
    <property type="match status" value="1"/>
</dbReference>
<dbReference type="Pfam" id="PF07679">
    <property type="entry name" value="I-set"/>
    <property type="match status" value="1"/>
</dbReference>
<dbReference type="AlphaFoldDB" id="A0AAF0CRL8"/>
<dbReference type="KEGG" id="slom:PXH66_08050"/>
<dbReference type="SUPFAM" id="SSF51445">
    <property type="entry name" value="(Trans)glycosidases"/>
    <property type="match status" value="1"/>
</dbReference>
<dbReference type="Proteomes" id="UP001218638">
    <property type="component" value="Chromosome"/>
</dbReference>
<reference evidence="2" key="1">
    <citation type="submission" date="2023-03" db="EMBL/GenBank/DDBJ databases">
        <title>Lomoglobus Profundus gen. nov., sp. nov., a novel member of the phylum Verrucomicrobia, isolated from deep-marine sediment of South China Sea.</title>
        <authorList>
            <person name="Ahmad T."/>
            <person name="Ishaq S.E."/>
            <person name="Wang F."/>
        </authorList>
    </citation>
    <scope>NUCLEOTIDE SEQUENCE</scope>
    <source>
        <strain evidence="2">LMO-M01</strain>
    </source>
</reference>
<dbReference type="InterPro" id="IPR017853">
    <property type="entry name" value="GH"/>
</dbReference>
<dbReference type="SUPFAM" id="SSF48726">
    <property type="entry name" value="Immunoglobulin"/>
    <property type="match status" value="1"/>
</dbReference>
<dbReference type="InterPro" id="IPR007110">
    <property type="entry name" value="Ig-like_dom"/>
</dbReference>
<evidence type="ECO:0000313" key="2">
    <source>
        <dbReference type="EMBL" id="WED66800.1"/>
    </source>
</evidence>
<dbReference type="InterPro" id="IPR013783">
    <property type="entry name" value="Ig-like_fold"/>
</dbReference>
<dbReference type="InterPro" id="IPR003599">
    <property type="entry name" value="Ig_sub"/>
</dbReference>
<gene>
    <name evidence="2" type="ORF">PXH66_08050</name>
</gene>
<proteinExistence type="predicted"/>
<keyword evidence="3" id="KW-1185">Reference proteome</keyword>
<name>A0AAF0CRL8_9BACT</name>
<dbReference type="SMART" id="SM00409">
    <property type="entry name" value="IG"/>
    <property type="match status" value="1"/>
</dbReference>
<evidence type="ECO:0000313" key="3">
    <source>
        <dbReference type="Proteomes" id="UP001218638"/>
    </source>
</evidence>
<organism evidence="2 3">
    <name type="scientific">Synoicihabitans lomoniglobus</name>
    <dbReference type="NCBI Taxonomy" id="2909285"/>
    <lineage>
        <taxon>Bacteria</taxon>
        <taxon>Pseudomonadati</taxon>
        <taxon>Verrucomicrobiota</taxon>
        <taxon>Opitutia</taxon>
        <taxon>Opitutales</taxon>
        <taxon>Opitutaceae</taxon>
        <taxon>Synoicihabitans</taxon>
    </lineage>
</organism>
<dbReference type="InterPro" id="IPR013098">
    <property type="entry name" value="Ig_I-set"/>
</dbReference>
<dbReference type="InterPro" id="IPR036179">
    <property type="entry name" value="Ig-like_dom_sf"/>
</dbReference>
<dbReference type="Gene3D" id="2.60.40.10">
    <property type="entry name" value="Immunoglobulins"/>
    <property type="match status" value="1"/>
</dbReference>
<dbReference type="Gene3D" id="3.20.20.80">
    <property type="entry name" value="Glycosidases"/>
    <property type="match status" value="1"/>
</dbReference>
<dbReference type="RefSeq" id="WP_330928961.1">
    <property type="nucleotide sequence ID" value="NZ_CP119075.1"/>
</dbReference>
<sequence>MLRPLLSRPLLSAFAVLGTLVPAFRLSAQEITIEGTQFMAYGEPVWLNGINAAWIDWNDFGGGRFREFQTNPNDRSTRGWDEEIASYAAAGINSARIWIDCDGTHVLRYDAQGNVTGTVAGFIEDVGKLLDIGQKYGVYIMPVLTSFDHAREKTWESTWQNWRALLGDDAKIDSYIDNVVIPLVQAYPDHPYLFAWEICNEPEWMYAGDTEQRGTTRDRIVMFHARVAAAINKHTTKPVTTGTAGWQWMSSARGNFNGQLYSDASLQAQFDDPDARLDFYQIHYYGWMQSQGASPFDEGDTPTYFLGAAPDRPVIIGECPGLATLSGGAIKTVVEEYQTGWDNDYQGVMAWSSSGHDGAGTLPEIAVGTTRMARKYAERIAIARPLFATQPPATTIAPGGAATLGADIVGRGVMTYQWRKDGSDLPDATAATLTLTAVTATDAGDYTLVATSPTGLSTESQSAAVKVEALAPGKLKNLSVLAHSGTGGDVLTAGFVTNGGTEANLLIRAVAAKIQQPPYNVSGTLANAQLAAFQPDGTELARNDDWASASAETMRALGAFDLDAGSSDAVFTGSLPANTPVSVQVSDTSGGSGVAIAEIYDANRDLTGNRLVNLSARVRTGGSNGALTAGFVIDGNVPHRVLVRGIGPALVPFGVADALSDPTLRVVNTATGEIVAANDDWQDHAGGAPLVAASTTAGAFPLPARSLDAAVLITLHPGSYTVVVTNTENSSGVVLAEVYDLGER</sequence>
<dbReference type="PANTHER" id="PTHR37398">
    <property type="entry name" value="ENDO-BETA-1,4-MANNANASE"/>
    <property type="match status" value="1"/>
</dbReference>